<dbReference type="STRING" id="1121316.SAMN02745207_02319"/>
<keyword evidence="2" id="KW-1185">Reference proteome</keyword>
<protein>
    <submittedName>
        <fullName evidence="1">Uncharacterized protein</fullName>
    </submittedName>
</protein>
<dbReference type="OrthoDB" id="3010327at2"/>
<organism evidence="1 2">
    <name type="scientific">Clostridium grantii DSM 8605</name>
    <dbReference type="NCBI Taxonomy" id="1121316"/>
    <lineage>
        <taxon>Bacteria</taxon>
        <taxon>Bacillati</taxon>
        <taxon>Bacillota</taxon>
        <taxon>Clostridia</taxon>
        <taxon>Eubacteriales</taxon>
        <taxon>Clostridiaceae</taxon>
        <taxon>Clostridium</taxon>
    </lineage>
</organism>
<sequence>MKNTPFDYSEDKISVYFEVARPPIVAEILMEIGFVRDILIREYGVTLSLAIQQIPEVIVEISSHNEAIYGVVPKYLFESNRLENLNVT</sequence>
<accession>A0A1M5VLK7</accession>
<dbReference type="RefSeq" id="WP_073338592.1">
    <property type="nucleotide sequence ID" value="NZ_FQXM01000012.1"/>
</dbReference>
<name>A0A1M5VLK7_9CLOT</name>
<reference evidence="1 2" key="1">
    <citation type="submission" date="2016-11" db="EMBL/GenBank/DDBJ databases">
        <authorList>
            <person name="Jaros S."/>
            <person name="Januszkiewicz K."/>
            <person name="Wedrychowicz H."/>
        </authorList>
    </citation>
    <scope>NUCLEOTIDE SEQUENCE [LARGE SCALE GENOMIC DNA]</scope>
    <source>
        <strain evidence="1 2">DSM 8605</strain>
    </source>
</reference>
<proteinExistence type="predicted"/>
<dbReference type="AlphaFoldDB" id="A0A1M5VLK7"/>
<dbReference type="Proteomes" id="UP000184447">
    <property type="component" value="Unassembled WGS sequence"/>
</dbReference>
<evidence type="ECO:0000313" key="2">
    <source>
        <dbReference type="Proteomes" id="UP000184447"/>
    </source>
</evidence>
<dbReference type="EMBL" id="FQXM01000012">
    <property type="protein sequence ID" value="SHH75793.1"/>
    <property type="molecule type" value="Genomic_DNA"/>
</dbReference>
<gene>
    <name evidence="1" type="ORF">SAMN02745207_02319</name>
</gene>
<evidence type="ECO:0000313" key="1">
    <source>
        <dbReference type="EMBL" id="SHH75793.1"/>
    </source>
</evidence>